<organism evidence="5 6">
    <name type="scientific">Alloalcanivorax marinus</name>
    <dbReference type="NCBI Taxonomy" id="1177169"/>
    <lineage>
        <taxon>Bacteria</taxon>
        <taxon>Pseudomonadati</taxon>
        <taxon>Pseudomonadota</taxon>
        <taxon>Gammaproteobacteria</taxon>
        <taxon>Oceanospirillales</taxon>
        <taxon>Alcanivoracaceae</taxon>
        <taxon>Alloalcanivorax</taxon>
    </lineage>
</organism>
<sequence length="172" mass="19852">MSTQGKLHPWNWLSKESSRDRPLPQRRPSHPLLRWDREFDNWFEQMLGDMAWTTPAPHAEPSAPFRPNIDIVEKPDRYVITVEVPGLGRDDLSVELDGDALVISGRKEETRLNDEDGYHYSERRFGRFQRLLTLPADADGDALTAAFDNGLLTLDVPRHENHPRSTRSIDIR</sequence>
<dbReference type="CDD" id="cd06464">
    <property type="entry name" value="ACD_sHsps-like"/>
    <property type="match status" value="1"/>
</dbReference>
<accession>A0A9Q3YLP4</accession>
<dbReference type="InterPro" id="IPR008978">
    <property type="entry name" value="HSP20-like_chaperone"/>
</dbReference>
<dbReference type="AlphaFoldDB" id="A0A9Q3YLP4"/>
<dbReference type="InterPro" id="IPR002068">
    <property type="entry name" value="A-crystallin/Hsp20_dom"/>
</dbReference>
<dbReference type="RefSeq" id="WP_204430937.1">
    <property type="nucleotide sequence ID" value="NZ_ARXL01000002.1"/>
</dbReference>
<dbReference type="Proteomes" id="UP001108027">
    <property type="component" value="Unassembled WGS sequence"/>
</dbReference>
<comment type="similarity">
    <text evidence="1 2">Belongs to the small heat shock protein (HSP20) family.</text>
</comment>
<feature type="region of interest" description="Disordered" evidence="3">
    <location>
        <begin position="1"/>
        <end position="30"/>
    </location>
</feature>
<evidence type="ECO:0000313" key="5">
    <source>
        <dbReference type="EMBL" id="MCC4307994.1"/>
    </source>
</evidence>
<comment type="caution">
    <text evidence="5">The sequence shown here is derived from an EMBL/GenBank/DDBJ whole genome shotgun (WGS) entry which is preliminary data.</text>
</comment>
<keyword evidence="6" id="KW-1185">Reference proteome</keyword>
<proteinExistence type="inferred from homology"/>
<reference evidence="5" key="1">
    <citation type="submission" date="2021-10" db="EMBL/GenBank/DDBJ databases">
        <title>The diversity and Nitrogen Metabolism of Culturable Nitrate-Utilizing Bacteria Within the Oxygen Minimum Zone of the Changjiang (Yangtze River)Estuary.</title>
        <authorList>
            <person name="Zhang D."/>
            <person name="Zheng J."/>
            <person name="Liu S."/>
            <person name="He W."/>
        </authorList>
    </citation>
    <scope>NUCLEOTIDE SEQUENCE</scope>
    <source>
        <strain evidence="5">FXH-223</strain>
    </source>
</reference>
<evidence type="ECO:0000256" key="3">
    <source>
        <dbReference type="SAM" id="MobiDB-lite"/>
    </source>
</evidence>
<dbReference type="PROSITE" id="PS01031">
    <property type="entry name" value="SHSP"/>
    <property type="match status" value="1"/>
</dbReference>
<evidence type="ECO:0000256" key="1">
    <source>
        <dbReference type="PROSITE-ProRule" id="PRU00285"/>
    </source>
</evidence>
<dbReference type="InterPro" id="IPR031107">
    <property type="entry name" value="Small_HSP"/>
</dbReference>
<dbReference type="Pfam" id="PF00011">
    <property type="entry name" value="HSP20"/>
    <property type="match status" value="1"/>
</dbReference>
<dbReference type="Gene3D" id="2.60.40.790">
    <property type="match status" value="1"/>
</dbReference>
<dbReference type="PANTHER" id="PTHR11527">
    <property type="entry name" value="HEAT-SHOCK PROTEIN 20 FAMILY MEMBER"/>
    <property type="match status" value="1"/>
</dbReference>
<dbReference type="SUPFAM" id="SSF49764">
    <property type="entry name" value="HSP20-like chaperones"/>
    <property type="match status" value="1"/>
</dbReference>
<evidence type="ECO:0000256" key="2">
    <source>
        <dbReference type="RuleBase" id="RU003616"/>
    </source>
</evidence>
<name>A0A9Q3YLP4_9GAMM</name>
<gene>
    <name evidence="5" type="ORF">LL252_05370</name>
</gene>
<protein>
    <submittedName>
        <fullName evidence="5">Hsp20/alpha crystallin family protein</fullName>
    </submittedName>
</protein>
<evidence type="ECO:0000313" key="6">
    <source>
        <dbReference type="Proteomes" id="UP001108027"/>
    </source>
</evidence>
<evidence type="ECO:0000259" key="4">
    <source>
        <dbReference type="PROSITE" id="PS01031"/>
    </source>
</evidence>
<feature type="domain" description="SHSP" evidence="4">
    <location>
        <begin position="60"/>
        <end position="172"/>
    </location>
</feature>
<dbReference type="EMBL" id="JAJGNA010000004">
    <property type="protein sequence ID" value="MCC4307994.1"/>
    <property type="molecule type" value="Genomic_DNA"/>
</dbReference>